<keyword evidence="1" id="KW-0812">Transmembrane</keyword>
<keyword evidence="1" id="KW-0472">Membrane</keyword>
<dbReference type="EMBL" id="CAFBRZ010000094">
    <property type="protein sequence ID" value="CAB5160366.1"/>
    <property type="molecule type" value="Genomic_DNA"/>
</dbReference>
<evidence type="ECO:0000313" key="5">
    <source>
        <dbReference type="EMBL" id="CAB4973154.1"/>
    </source>
</evidence>
<dbReference type="Pfam" id="PF06923">
    <property type="entry name" value="GutM"/>
    <property type="match status" value="1"/>
</dbReference>
<evidence type="ECO:0000313" key="4">
    <source>
        <dbReference type="EMBL" id="CAB4919009.1"/>
    </source>
</evidence>
<dbReference type="EMBL" id="CAEZYE010000005">
    <property type="protein sequence ID" value="CAB4701933.1"/>
    <property type="molecule type" value="Genomic_DNA"/>
</dbReference>
<accession>A0A6J7WB01</accession>
<reference evidence="6" key="1">
    <citation type="submission" date="2020-05" db="EMBL/GenBank/DDBJ databases">
        <authorList>
            <person name="Chiriac C."/>
            <person name="Salcher M."/>
            <person name="Ghai R."/>
            <person name="Kavagutti S V."/>
        </authorList>
    </citation>
    <scope>NUCLEOTIDE SEQUENCE</scope>
</reference>
<dbReference type="EMBL" id="CAFAAS010000005">
    <property type="protein sequence ID" value="CAB4803285.1"/>
    <property type="molecule type" value="Genomic_DNA"/>
</dbReference>
<keyword evidence="1" id="KW-1133">Transmembrane helix</keyword>
<sequence>MTNLGKIFILIGIMWLFQLWFAYKQAMFFQKDIGGLRKEGTMAIGLGGRRYRGGRAFVALACDESGIVKRGMVLKGFTIFARSKPLDTYTGFSIEEIASGNRVVQSEKKKVQEAAQSSAQHILEHFERIKSGE</sequence>
<evidence type="ECO:0000313" key="6">
    <source>
        <dbReference type="EMBL" id="CAB5160366.1"/>
    </source>
</evidence>
<evidence type="ECO:0000313" key="3">
    <source>
        <dbReference type="EMBL" id="CAB4803285.1"/>
    </source>
</evidence>
<dbReference type="InterPro" id="IPR009693">
    <property type="entry name" value="Glucitol_operon_activator"/>
</dbReference>
<protein>
    <submittedName>
        <fullName evidence="6">Unannotated protein</fullName>
    </submittedName>
</protein>
<name>A0A6J7WB01_9ZZZZ</name>
<proteinExistence type="predicted"/>
<dbReference type="EMBL" id="CAFBOD010000005">
    <property type="protein sequence ID" value="CAB4973154.1"/>
    <property type="molecule type" value="Genomic_DNA"/>
</dbReference>
<gene>
    <name evidence="2" type="ORF">UFOPK2655_00195</name>
    <name evidence="3" type="ORF">UFOPK3077_00674</name>
    <name evidence="4" type="ORF">UFOPK3667_00566</name>
    <name evidence="5" type="ORF">UFOPK3903_00621</name>
    <name evidence="6" type="ORF">UFOPK4444_01249</name>
</gene>
<dbReference type="AlphaFoldDB" id="A0A6J7WB01"/>
<organism evidence="6">
    <name type="scientific">freshwater metagenome</name>
    <dbReference type="NCBI Taxonomy" id="449393"/>
    <lineage>
        <taxon>unclassified sequences</taxon>
        <taxon>metagenomes</taxon>
        <taxon>ecological metagenomes</taxon>
    </lineage>
</organism>
<feature type="transmembrane region" description="Helical" evidence="1">
    <location>
        <begin position="6"/>
        <end position="23"/>
    </location>
</feature>
<evidence type="ECO:0000313" key="2">
    <source>
        <dbReference type="EMBL" id="CAB4701933.1"/>
    </source>
</evidence>
<dbReference type="EMBL" id="CAFBMU010000004">
    <property type="protein sequence ID" value="CAB4919009.1"/>
    <property type="molecule type" value="Genomic_DNA"/>
</dbReference>
<evidence type="ECO:0000256" key="1">
    <source>
        <dbReference type="SAM" id="Phobius"/>
    </source>
</evidence>